<evidence type="ECO:0000313" key="3">
    <source>
        <dbReference type="EMBL" id="SDR00800.1"/>
    </source>
</evidence>
<gene>
    <name evidence="3" type="ORF">SAMN05216231_3236</name>
</gene>
<sequence>MKRLWKIGELAKIAGLTVRTLRYYDQIRLFSPSEHTYSGHRLYNESDITVLQQILSLKELGLTLNEIKSVQSGDRFSPIEIISLQITRLKENISMQEKLLMQLENMSSLMHKEENVSVEDFTKLLGVMRMNHDKYFIAQRNIWEKHLERLGDHLSESLDNAKKGSELL</sequence>
<keyword evidence="1 3" id="KW-0238">DNA-binding</keyword>
<evidence type="ECO:0000259" key="2">
    <source>
        <dbReference type="PROSITE" id="PS50937"/>
    </source>
</evidence>
<dbReference type="SMART" id="SM00422">
    <property type="entry name" value="HTH_MERR"/>
    <property type="match status" value="1"/>
</dbReference>
<dbReference type="Gene3D" id="1.10.1660.10">
    <property type="match status" value="1"/>
</dbReference>
<feature type="domain" description="HTH merR-type" evidence="2">
    <location>
        <begin position="4"/>
        <end position="73"/>
    </location>
</feature>
<organism evidence="3 4">
    <name type="scientific">Virgibacillus salinus</name>
    <dbReference type="NCBI Taxonomy" id="553311"/>
    <lineage>
        <taxon>Bacteria</taxon>
        <taxon>Bacillati</taxon>
        <taxon>Bacillota</taxon>
        <taxon>Bacilli</taxon>
        <taxon>Bacillales</taxon>
        <taxon>Bacillaceae</taxon>
        <taxon>Virgibacillus</taxon>
    </lineage>
</organism>
<protein>
    <submittedName>
        <fullName evidence="3">DNA-binding transcriptional regulator, MerR family</fullName>
    </submittedName>
</protein>
<evidence type="ECO:0000313" key="4">
    <source>
        <dbReference type="Proteomes" id="UP000199444"/>
    </source>
</evidence>
<dbReference type="PROSITE" id="PS50937">
    <property type="entry name" value="HTH_MERR_2"/>
    <property type="match status" value="1"/>
</dbReference>
<name>A0A1H1FIW5_9BACI</name>
<dbReference type="STRING" id="553311.SAMN05216231_3236"/>
<dbReference type="RefSeq" id="WP_092493991.1">
    <property type="nucleotide sequence ID" value="NZ_FNKD01000004.1"/>
</dbReference>
<dbReference type="Proteomes" id="UP000199444">
    <property type="component" value="Unassembled WGS sequence"/>
</dbReference>
<dbReference type="PRINTS" id="PR00040">
    <property type="entry name" value="HTHMERR"/>
</dbReference>
<dbReference type="AlphaFoldDB" id="A0A1H1FIW5"/>
<proteinExistence type="predicted"/>
<dbReference type="PANTHER" id="PTHR30204:SF90">
    <property type="entry name" value="HTH-TYPE TRANSCRIPTIONAL ACTIVATOR MTA"/>
    <property type="match status" value="1"/>
</dbReference>
<accession>A0A1H1FIW5</accession>
<reference evidence="3 4" key="1">
    <citation type="submission" date="2016-10" db="EMBL/GenBank/DDBJ databases">
        <authorList>
            <person name="de Groot N.N."/>
        </authorList>
    </citation>
    <scope>NUCLEOTIDE SEQUENCE [LARGE SCALE GENOMIC DNA]</scope>
    <source>
        <strain evidence="3 4">CGMCC 1.10449</strain>
    </source>
</reference>
<dbReference type="Pfam" id="PF13411">
    <property type="entry name" value="MerR_1"/>
    <property type="match status" value="1"/>
</dbReference>
<dbReference type="InterPro" id="IPR000551">
    <property type="entry name" value="MerR-type_HTH_dom"/>
</dbReference>
<dbReference type="EMBL" id="FNKD01000004">
    <property type="protein sequence ID" value="SDR00800.1"/>
    <property type="molecule type" value="Genomic_DNA"/>
</dbReference>
<dbReference type="PANTHER" id="PTHR30204">
    <property type="entry name" value="REDOX-CYCLING DRUG-SENSING TRANSCRIPTIONAL ACTIVATOR SOXR"/>
    <property type="match status" value="1"/>
</dbReference>
<evidence type="ECO:0000256" key="1">
    <source>
        <dbReference type="ARBA" id="ARBA00023125"/>
    </source>
</evidence>
<dbReference type="GO" id="GO:0003700">
    <property type="term" value="F:DNA-binding transcription factor activity"/>
    <property type="evidence" value="ECO:0007669"/>
    <property type="project" value="InterPro"/>
</dbReference>
<dbReference type="GO" id="GO:0003677">
    <property type="term" value="F:DNA binding"/>
    <property type="evidence" value="ECO:0007669"/>
    <property type="project" value="UniProtKB-KW"/>
</dbReference>
<keyword evidence="4" id="KW-1185">Reference proteome</keyword>
<dbReference type="InterPro" id="IPR009061">
    <property type="entry name" value="DNA-bd_dom_put_sf"/>
</dbReference>
<dbReference type="SUPFAM" id="SSF46955">
    <property type="entry name" value="Putative DNA-binding domain"/>
    <property type="match status" value="1"/>
</dbReference>
<dbReference type="InterPro" id="IPR047057">
    <property type="entry name" value="MerR_fam"/>
</dbReference>